<dbReference type="GO" id="GO:0007281">
    <property type="term" value="P:germ cell development"/>
    <property type="evidence" value="ECO:0007669"/>
    <property type="project" value="TreeGrafter"/>
</dbReference>
<feature type="transmembrane region" description="Helical" evidence="3">
    <location>
        <begin position="20"/>
        <end position="40"/>
    </location>
</feature>
<dbReference type="GO" id="GO:0003729">
    <property type="term" value="F:mRNA binding"/>
    <property type="evidence" value="ECO:0007669"/>
    <property type="project" value="TreeGrafter"/>
</dbReference>
<dbReference type="InterPro" id="IPR014720">
    <property type="entry name" value="dsRBD_dom"/>
</dbReference>
<dbReference type="GO" id="GO:0005886">
    <property type="term" value="C:plasma membrane"/>
    <property type="evidence" value="ECO:0007669"/>
    <property type="project" value="TreeGrafter"/>
</dbReference>
<evidence type="ECO:0000313" key="5">
    <source>
        <dbReference type="EMBL" id="CAH1159742.1"/>
    </source>
</evidence>
<dbReference type="AlphaFoldDB" id="A0A9P0GMX0"/>
<dbReference type="SMART" id="SM00358">
    <property type="entry name" value="DSRM"/>
    <property type="match status" value="2"/>
</dbReference>
<dbReference type="GO" id="GO:0010494">
    <property type="term" value="C:cytoplasmic stress granule"/>
    <property type="evidence" value="ECO:0007669"/>
    <property type="project" value="TreeGrafter"/>
</dbReference>
<dbReference type="GO" id="GO:0043025">
    <property type="term" value="C:neuronal cell body"/>
    <property type="evidence" value="ECO:0007669"/>
    <property type="project" value="TreeGrafter"/>
</dbReference>
<keyword evidence="1 2" id="KW-0694">RNA-binding</keyword>
<evidence type="ECO:0000256" key="2">
    <source>
        <dbReference type="PROSITE-ProRule" id="PRU00266"/>
    </source>
</evidence>
<dbReference type="Pfam" id="PF00035">
    <property type="entry name" value="dsrm"/>
    <property type="match status" value="2"/>
</dbReference>
<feature type="transmembrane region" description="Helical" evidence="3">
    <location>
        <begin position="52"/>
        <end position="70"/>
    </location>
</feature>
<dbReference type="GO" id="GO:0098964">
    <property type="term" value="P:anterograde dendritic transport of messenger ribonucleoprotein complex"/>
    <property type="evidence" value="ECO:0007669"/>
    <property type="project" value="TreeGrafter"/>
</dbReference>
<dbReference type="GO" id="GO:0032839">
    <property type="term" value="C:dendrite cytoplasm"/>
    <property type="evidence" value="ECO:0007669"/>
    <property type="project" value="GOC"/>
</dbReference>
<feature type="domain" description="DRBM" evidence="4">
    <location>
        <begin position="339"/>
        <end position="406"/>
    </location>
</feature>
<evidence type="ECO:0000259" key="4">
    <source>
        <dbReference type="PROSITE" id="PS50137"/>
    </source>
</evidence>
<dbReference type="InterPro" id="IPR051740">
    <property type="entry name" value="DRBM-containing_protein"/>
</dbReference>
<keyword evidence="3" id="KW-0812">Transmembrane</keyword>
<organism evidence="5 6">
    <name type="scientific">Phaedon cochleariae</name>
    <name type="common">Mustard beetle</name>
    <dbReference type="NCBI Taxonomy" id="80249"/>
    <lineage>
        <taxon>Eukaryota</taxon>
        <taxon>Metazoa</taxon>
        <taxon>Ecdysozoa</taxon>
        <taxon>Arthropoda</taxon>
        <taxon>Hexapoda</taxon>
        <taxon>Insecta</taxon>
        <taxon>Pterygota</taxon>
        <taxon>Neoptera</taxon>
        <taxon>Endopterygota</taxon>
        <taxon>Coleoptera</taxon>
        <taxon>Polyphaga</taxon>
        <taxon>Cucujiformia</taxon>
        <taxon>Chrysomeloidea</taxon>
        <taxon>Chrysomelidae</taxon>
        <taxon>Chrysomelinae</taxon>
        <taxon>Chrysomelini</taxon>
        <taxon>Phaedon</taxon>
    </lineage>
</organism>
<dbReference type="GO" id="GO:0010468">
    <property type="term" value="P:regulation of gene expression"/>
    <property type="evidence" value="ECO:0007669"/>
    <property type="project" value="UniProtKB-ARBA"/>
</dbReference>
<dbReference type="OrthoDB" id="10037267at2759"/>
<dbReference type="PANTHER" id="PTHR46054">
    <property type="entry name" value="MATERNAL EFFECT PROTEIN STAUFEN"/>
    <property type="match status" value="1"/>
</dbReference>
<keyword evidence="3" id="KW-1133">Transmembrane helix</keyword>
<name>A0A9P0GMX0_PHACE</name>
<reference evidence="5" key="1">
    <citation type="submission" date="2022-01" db="EMBL/GenBank/DDBJ databases">
        <authorList>
            <person name="King R."/>
        </authorList>
    </citation>
    <scope>NUCLEOTIDE SEQUENCE</scope>
</reference>
<evidence type="ECO:0000256" key="3">
    <source>
        <dbReference type="SAM" id="Phobius"/>
    </source>
</evidence>
<evidence type="ECO:0000313" key="6">
    <source>
        <dbReference type="Proteomes" id="UP001153737"/>
    </source>
</evidence>
<sequence>MKFAPKSPVLLFGDLGHDLGWSWCCDQGVVPVFLIFLNHLILMRKMIYFSKFFYYLVLTHFYLECSAHSISEMREMFGRKNCIEGSLSSLYLHGGDSHAVKQSSTATIFNITSLGITKNAEKSSLAELNELAQFNELEYYFKLEKEDGPPHDRTFTVSLTLGEETFVSEGKSLKKAKQTVAAKALAESQYETAPLKEVSEENIESQTPTVLLNNLGAKLGLPVKYEVLDKLKQGILKSNVVVNEKLKRPYTQKLNESIYNEKNLKMRKDIDQVKGPFNVKVQVGDLDFYGGAHTIQYAKHDAASKALDYFIQNKDNLDFHCLKEGSEEKCKKAKQTNKSPVSLVYESAQLRKLDVEFEIIKESGPAHKKTFVTECRLGHLRATGEGHSKKESKRIAAESMLERITELEPISQEVQVNSIMKDKKKRKRKNKKNKMIKTKYDEISMTVGNIIDSVAKFGQPSAKVDNLDENGVDSKSAKKFKKGLKQKHNQKSQQDQILEISNFLNFEISFDDLNDNNVHGTLLSLHINPEYLCFGEGLNLQDARNKAADKGLDLLDKMGIYDYYVEHKYAPLEREIKEGVENIIHYQIHKEKEEL</sequence>
<accession>A0A9P0GMX0</accession>
<protein>
    <recommendedName>
        <fullName evidence="4">DRBM domain-containing protein</fullName>
    </recommendedName>
</protein>
<dbReference type="FunFam" id="3.30.160.20:FF:000007">
    <property type="entry name" value="Double-stranded RNA-binding protein Staufen homolog 1"/>
    <property type="match status" value="1"/>
</dbReference>
<dbReference type="Proteomes" id="UP001153737">
    <property type="component" value="Chromosome 3"/>
</dbReference>
<dbReference type="GO" id="GO:0008298">
    <property type="term" value="P:intracellular mRNA localization"/>
    <property type="evidence" value="ECO:0007669"/>
    <property type="project" value="TreeGrafter"/>
</dbReference>
<dbReference type="GO" id="GO:0035418">
    <property type="term" value="P:protein localization to synapse"/>
    <property type="evidence" value="ECO:0007669"/>
    <property type="project" value="TreeGrafter"/>
</dbReference>
<dbReference type="GO" id="GO:0003725">
    <property type="term" value="F:double-stranded RNA binding"/>
    <property type="evidence" value="ECO:0007669"/>
    <property type="project" value="TreeGrafter"/>
</dbReference>
<dbReference type="PROSITE" id="PS50137">
    <property type="entry name" value="DS_RBD"/>
    <property type="match status" value="2"/>
</dbReference>
<keyword evidence="6" id="KW-1185">Reference proteome</keyword>
<keyword evidence="3" id="KW-0472">Membrane</keyword>
<dbReference type="Gene3D" id="3.30.160.20">
    <property type="match status" value="4"/>
</dbReference>
<reference evidence="5" key="2">
    <citation type="submission" date="2022-10" db="EMBL/GenBank/DDBJ databases">
        <authorList>
            <consortium name="ENA_rothamsted_submissions"/>
            <consortium name="culmorum"/>
            <person name="King R."/>
        </authorList>
    </citation>
    <scope>NUCLEOTIDE SEQUENCE</scope>
</reference>
<dbReference type="SUPFAM" id="SSF54768">
    <property type="entry name" value="dsRNA-binding domain-like"/>
    <property type="match status" value="3"/>
</dbReference>
<gene>
    <name evidence="5" type="ORF">PHAECO_LOCUS7348</name>
</gene>
<feature type="domain" description="DRBM" evidence="4">
    <location>
        <begin position="123"/>
        <end position="190"/>
    </location>
</feature>
<evidence type="ECO:0000256" key="1">
    <source>
        <dbReference type="ARBA" id="ARBA00022884"/>
    </source>
</evidence>
<dbReference type="PANTHER" id="PTHR46054:SF3">
    <property type="entry name" value="MATERNAL EFFECT PROTEIN STAUFEN"/>
    <property type="match status" value="1"/>
</dbReference>
<proteinExistence type="predicted"/>
<dbReference type="EMBL" id="OU896709">
    <property type="protein sequence ID" value="CAH1159742.1"/>
    <property type="molecule type" value="Genomic_DNA"/>
</dbReference>